<dbReference type="InterPro" id="IPR013830">
    <property type="entry name" value="SGNH_hydro"/>
</dbReference>
<dbReference type="STRING" id="1547922.ISF6_2251"/>
<organism evidence="3 4">
    <name type="scientific">Piscinibacter sakaiensis</name>
    <name type="common">Ideonella sakaiensis</name>
    <dbReference type="NCBI Taxonomy" id="1547922"/>
    <lineage>
        <taxon>Bacteria</taxon>
        <taxon>Pseudomonadati</taxon>
        <taxon>Pseudomonadota</taxon>
        <taxon>Betaproteobacteria</taxon>
        <taxon>Burkholderiales</taxon>
        <taxon>Sphaerotilaceae</taxon>
        <taxon>Piscinibacter</taxon>
    </lineage>
</organism>
<dbReference type="EMBL" id="BBYR01000035">
    <property type="protein sequence ID" value="GAP36411.1"/>
    <property type="molecule type" value="Genomic_DNA"/>
</dbReference>
<protein>
    <recommendedName>
        <fullName evidence="2">SGNH hydrolase-type esterase domain-containing protein</fullName>
    </recommendedName>
</protein>
<feature type="region of interest" description="Disordered" evidence="1">
    <location>
        <begin position="223"/>
        <end position="250"/>
    </location>
</feature>
<dbReference type="SUPFAM" id="SSF52266">
    <property type="entry name" value="SGNH hydrolase"/>
    <property type="match status" value="1"/>
</dbReference>
<evidence type="ECO:0000313" key="3">
    <source>
        <dbReference type="EMBL" id="GAP36411.1"/>
    </source>
</evidence>
<dbReference type="Gene3D" id="3.40.50.1110">
    <property type="entry name" value="SGNH hydrolase"/>
    <property type="match status" value="1"/>
</dbReference>
<keyword evidence="4" id="KW-1185">Reference proteome</keyword>
<evidence type="ECO:0000259" key="2">
    <source>
        <dbReference type="Pfam" id="PF13472"/>
    </source>
</evidence>
<dbReference type="Pfam" id="PF13472">
    <property type="entry name" value="Lipase_GDSL_2"/>
    <property type="match status" value="1"/>
</dbReference>
<evidence type="ECO:0000256" key="1">
    <source>
        <dbReference type="SAM" id="MobiDB-lite"/>
    </source>
</evidence>
<dbReference type="PANTHER" id="PTHR43784:SF2">
    <property type="entry name" value="GDSL-LIKE LIPASE_ACYLHYDROLASE, PUTATIVE (AFU_ORTHOLOGUE AFUA_2G00820)-RELATED"/>
    <property type="match status" value="1"/>
</dbReference>
<feature type="domain" description="SGNH hydrolase-type esterase" evidence="2">
    <location>
        <begin position="279"/>
        <end position="470"/>
    </location>
</feature>
<gene>
    <name evidence="3" type="ORF">ISF6_2251</name>
</gene>
<reference evidence="3 4" key="2">
    <citation type="journal article" date="2016" name="Science">
        <title>A bacterium that degrades and assimilates poly(ethylene terephthalate).</title>
        <authorList>
            <person name="Yoshida S."/>
            <person name="Hiraga K."/>
            <person name="Takehana T."/>
            <person name="Taniguchi I."/>
            <person name="Yamaji H."/>
            <person name="Maeda Y."/>
            <person name="Toyohara K."/>
            <person name="Miyamoto K."/>
            <person name="Kimura Y."/>
            <person name="Oda K."/>
        </authorList>
    </citation>
    <scope>NUCLEOTIDE SEQUENCE [LARGE SCALE GENOMIC DNA]</scope>
    <source>
        <strain evidence="4">NBRC 110686 / TISTR 2288 / 201-F6</strain>
    </source>
</reference>
<dbReference type="InterPro" id="IPR006311">
    <property type="entry name" value="TAT_signal"/>
</dbReference>
<accession>A0A0K8P1A2</accession>
<proteinExistence type="predicted"/>
<dbReference type="Proteomes" id="UP000037660">
    <property type="component" value="Unassembled WGS sequence"/>
</dbReference>
<sequence length="489" mass="51035">MPVPDARACLAGAAAPAGRPASRRRLLVLAVGGLAASVAGPLRAGAAAAAPPVPVEPPAGSARPPASASPPAPLGSDASPVPPPPRGDRAWRTAFLAPLQGPIRGNPQADDAALRFADLSLRQFLPLALPGGRLRVRLANPEGDAPLQVGAASVGWRRGRSGAGVQPGSLRPLSFDGARTVQVPPGATRFSDPVALPPPAPGGVAAEPADLALSLFLPQRSPRASWHPVGGRSSHRSLAGDHVDAPDFPEPPAAPPDRALYFVDRVEVEAPAAARLWVAFGDSITDGAWHRVDTDGSWPAQWNHRWRRAPGAAARPPLAVLNAGLGGNRLLSAGESAPGRLRYRDEVLALPGAVGVAIQIGINDLGQAAPAQLPAVAQALRDGWIALAREAREAGLRAVGVTLLPVGGSFYDRPEVEAARRRHNDWLRRSRVVDAVIDADRLLRDPRRPAALRAAWTEDHLHPNDAGYARLAALTVQVLARAGLEPPRR</sequence>
<dbReference type="PROSITE" id="PS51318">
    <property type="entry name" value="TAT"/>
    <property type="match status" value="1"/>
</dbReference>
<dbReference type="InterPro" id="IPR036514">
    <property type="entry name" value="SGNH_hydro_sf"/>
</dbReference>
<evidence type="ECO:0000313" key="4">
    <source>
        <dbReference type="Proteomes" id="UP000037660"/>
    </source>
</evidence>
<dbReference type="GO" id="GO:0016788">
    <property type="term" value="F:hydrolase activity, acting on ester bonds"/>
    <property type="evidence" value="ECO:0007669"/>
    <property type="project" value="UniProtKB-ARBA"/>
</dbReference>
<feature type="region of interest" description="Disordered" evidence="1">
    <location>
        <begin position="49"/>
        <end position="90"/>
    </location>
</feature>
<comment type="caution">
    <text evidence="3">The sequence shown here is derived from an EMBL/GenBank/DDBJ whole genome shotgun (WGS) entry which is preliminary data.</text>
</comment>
<reference evidence="4" key="1">
    <citation type="submission" date="2015-07" db="EMBL/GenBank/DDBJ databases">
        <title>Discovery of a poly(ethylene terephthalate assimilation.</title>
        <authorList>
            <person name="Yoshida S."/>
            <person name="Hiraga K."/>
            <person name="Takehana T."/>
            <person name="Taniguchi I."/>
            <person name="Yamaji H."/>
            <person name="Maeda Y."/>
            <person name="Toyohara K."/>
            <person name="Miyamoto K."/>
            <person name="Kimura Y."/>
            <person name="Oda K."/>
        </authorList>
    </citation>
    <scope>NUCLEOTIDE SEQUENCE [LARGE SCALE GENOMIC DNA]</scope>
    <source>
        <strain evidence="4">NBRC 110686 / TISTR 2288 / 201-F6</strain>
    </source>
</reference>
<dbReference type="InterPro" id="IPR053140">
    <property type="entry name" value="GDSL_Rv0518-like"/>
</dbReference>
<dbReference type="PANTHER" id="PTHR43784">
    <property type="entry name" value="GDSL-LIKE LIPASE/ACYLHYDROLASE, PUTATIVE (AFU_ORTHOLOGUE AFUA_2G00820)-RELATED"/>
    <property type="match status" value="1"/>
</dbReference>
<dbReference type="AlphaFoldDB" id="A0A0K8P1A2"/>
<name>A0A0K8P1A2_PISS1</name>